<dbReference type="AlphaFoldDB" id="A0AA88KRB0"/>
<evidence type="ECO:0000313" key="3">
    <source>
        <dbReference type="Proteomes" id="UP000816034"/>
    </source>
</evidence>
<name>A0AA88KRB0_NAELO</name>
<comment type="caution">
    <text evidence="2">The sequence shown here is derived from an EMBL/GenBank/DDBJ whole genome shotgun (WGS) entry which is preliminary data.</text>
</comment>
<dbReference type="RefSeq" id="XP_044554976.1">
    <property type="nucleotide sequence ID" value="XM_044699870.1"/>
</dbReference>
<organism evidence="2 3">
    <name type="scientific">Naegleria lovaniensis</name>
    <name type="common">Amoeba</name>
    <dbReference type="NCBI Taxonomy" id="51637"/>
    <lineage>
        <taxon>Eukaryota</taxon>
        <taxon>Discoba</taxon>
        <taxon>Heterolobosea</taxon>
        <taxon>Tetramitia</taxon>
        <taxon>Eutetramitia</taxon>
        <taxon>Vahlkampfiidae</taxon>
        <taxon>Naegleria</taxon>
    </lineage>
</organism>
<sequence length="377" mass="42696">MINNTPNTTTKENTIYIISKTDISSDDTMEIMGKIRDSAMTQIPKVPRTKPNVMIVTTHAHEYEETLNSLYKYGISTGTFIASPSTMPQGETFSKIECKSPNKAYIQEKIGMLIQILKSQKVKNIYTNLYVSNDTFTLIVGHTDSNVITTIVNKSKGVFVEIPKPFITRSSEEFHKSGICCFPEQTSPNDIKEAIKKSLEISQVDFDENKLNITKLKSNYSSGGYYYKAIYICNDQEDLKKLCNQLITMKTNTTPSAASYLIIKRFKPLAEQNNSSTPIKHSQGNNQELGSAKYVENKLEQHDQKLHDMKTSMESIQKDMIEVKQILSKLPELIQQTVSLYVSKENDKRKSTNLSPRDGAGKKAKRTVEVDMFDDEF</sequence>
<feature type="region of interest" description="Disordered" evidence="1">
    <location>
        <begin position="344"/>
        <end position="366"/>
    </location>
</feature>
<accession>A0AA88KRB0</accession>
<evidence type="ECO:0000313" key="2">
    <source>
        <dbReference type="EMBL" id="KAG2393082.1"/>
    </source>
</evidence>
<dbReference type="EMBL" id="PYSW02000003">
    <property type="protein sequence ID" value="KAG2393082.1"/>
    <property type="molecule type" value="Genomic_DNA"/>
</dbReference>
<dbReference type="Proteomes" id="UP000816034">
    <property type="component" value="Unassembled WGS sequence"/>
</dbReference>
<proteinExistence type="predicted"/>
<protein>
    <submittedName>
        <fullName evidence="2">Uncharacterized protein</fullName>
    </submittedName>
</protein>
<dbReference type="GeneID" id="68102113"/>
<keyword evidence="3" id="KW-1185">Reference proteome</keyword>
<reference evidence="2 3" key="1">
    <citation type="journal article" date="2018" name="BMC Genomics">
        <title>The genome of Naegleria lovaniensis, the basis for a comparative approach to unravel pathogenicity factors of the human pathogenic amoeba N. fowleri.</title>
        <authorList>
            <person name="Liechti N."/>
            <person name="Schurch N."/>
            <person name="Bruggmann R."/>
            <person name="Wittwer M."/>
        </authorList>
    </citation>
    <scope>NUCLEOTIDE SEQUENCE [LARGE SCALE GENOMIC DNA]</scope>
    <source>
        <strain evidence="2 3">ATCC 30569</strain>
    </source>
</reference>
<gene>
    <name evidence="2" type="ORF">C9374_009659</name>
</gene>
<evidence type="ECO:0000256" key="1">
    <source>
        <dbReference type="SAM" id="MobiDB-lite"/>
    </source>
</evidence>